<name>A0A0M2UZ10_9BACT</name>
<dbReference type="AlphaFoldDB" id="A0A0M2UZ10"/>
<keyword evidence="4" id="KW-1185">Reference proteome</keyword>
<organism evidence="3 4">
    <name type="scientific">Candidatus Brocadia fulgida</name>
    <dbReference type="NCBI Taxonomy" id="380242"/>
    <lineage>
        <taxon>Bacteria</taxon>
        <taxon>Pseudomonadati</taxon>
        <taxon>Planctomycetota</taxon>
        <taxon>Candidatus Brocadiia</taxon>
        <taxon>Candidatus Brocadiales</taxon>
        <taxon>Candidatus Brocadiaceae</taxon>
        <taxon>Candidatus Brocadia</taxon>
    </lineage>
</organism>
<reference evidence="3 4" key="1">
    <citation type="journal article" date="2013" name="BMC Microbiol.">
        <title>Identification of the type II cytochrome c maturation pathway in anammox bacteria by comparative genomics.</title>
        <authorList>
            <person name="Ferousi C."/>
            <person name="Speth D.R."/>
            <person name="Reimann J."/>
            <person name="Op den Camp H.J."/>
            <person name="Allen J.W."/>
            <person name="Keltjens J.T."/>
            <person name="Jetten M.S."/>
        </authorList>
    </citation>
    <scope>NUCLEOTIDE SEQUENCE [LARGE SCALE GENOMIC DNA]</scope>
    <source>
        <strain evidence="3">RU1</strain>
    </source>
</reference>
<comment type="caution">
    <text evidence="3">The sequence shown here is derived from an EMBL/GenBank/DDBJ whole genome shotgun (WGS) entry which is preliminary data.</text>
</comment>
<keyword evidence="2" id="KW-0812">Transmembrane</keyword>
<protein>
    <submittedName>
        <fullName evidence="3">Uncharacterized protein</fullName>
    </submittedName>
</protein>
<dbReference type="Proteomes" id="UP000034954">
    <property type="component" value="Unassembled WGS sequence"/>
</dbReference>
<proteinExistence type="predicted"/>
<evidence type="ECO:0000313" key="4">
    <source>
        <dbReference type="Proteomes" id="UP000034954"/>
    </source>
</evidence>
<evidence type="ECO:0000256" key="1">
    <source>
        <dbReference type="SAM" id="MobiDB-lite"/>
    </source>
</evidence>
<sequence length="98" mass="10050">MKTSVKIAIIGAIATVLAAVISAIIPIIYQNGDKGAPEKPGVTPTAEQGNISVNKSGNVVIGNITTEEGDVIIGGTKTTNVQALPEGQDSETRRENGH</sequence>
<feature type="transmembrane region" description="Helical" evidence="2">
    <location>
        <begin position="7"/>
        <end position="29"/>
    </location>
</feature>
<keyword evidence="2" id="KW-1133">Transmembrane helix</keyword>
<evidence type="ECO:0000313" key="3">
    <source>
        <dbReference type="EMBL" id="KKO21052.1"/>
    </source>
</evidence>
<feature type="region of interest" description="Disordered" evidence="1">
    <location>
        <begin position="76"/>
        <end position="98"/>
    </location>
</feature>
<evidence type="ECO:0000256" key="2">
    <source>
        <dbReference type="SAM" id="Phobius"/>
    </source>
</evidence>
<dbReference type="EMBL" id="LAQJ01000027">
    <property type="protein sequence ID" value="KKO21052.1"/>
    <property type="molecule type" value="Genomic_DNA"/>
</dbReference>
<gene>
    <name evidence="3" type="ORF">BROFUL_00223</name>
</gene>
<keyword evidence="2" id="KW-0472">Membrane</keyword>
<accession>A0A0M2UZ10</accession>